<evidence type="ECO:0000256" key="5">
    <source>
        <dbReference type="ARBA" id="ARBA00022448"/>
    </source>
</evidence>
<dbReference type="GO" id="GO:0005886">
    <property type="term" value="C:plasma membrane"/>
    <property type="evidence" value="ECO:0007669"/>
    <property type="project" value="UniProtKB-SubCell"/>
</dbReference>
<reference evidence="13 14" key="1">
    <citation type="submission" date="2014-11" db="EMBL/GenBank/DDBJ databases">
        <title>Complete genome sequence and analysis of Lactobacillus hokkaidonensis LOOC260T.</title>
        <authorList>
            <person name="Tanizawa Y."/>
            <person name="Tohno M."/>
            <person name="Kaminuma E."/>
            <person name="Nakamura Y."/>
            <person name="Arita M."/>
        </authorList>
    </citation>
    <scope>NUCLEOTIDE SEQUENCE [LARGE SCALE GENOMIC DNA]</scope>
    <source>
        <strain evidence="13 14">LOOC260</strain>
    </source>
</reference>
<dbReference type="HOGENOM" id="CLU_060907_2_0_9"/>
<feature type="transmembrane region" description="Helical" evidence="11">
    <location>
        <begin position="273"/>
        <end position="300"/>
    </location>
</feature>
<keyword evidence="9 11" id="KW-0472">Membrane</keyword>
<dbReference type="KEGG" id="lho:LOOC260_116400"/>
<dbReference type="EMBL" id="AP014680">
    <property type="protein sequence ID" value="BAP86147.1"/>
    <property type="molecule type" value="Genomic_DNA"/>
</dbReference>
<sequence>MFLALKELRHEKLRYLMLMIITGLIAWMVFLLAGLANGLNTGMRQVVDQWQLSNIVLNASANKNLNASSLSLSDLKQVKQTSNKTAVVQYAGAIKLKQQKVDVSFFGTPRKAFILPRLTEGHPVEHQNEIIISKDLVNDGARLGQFVKIGNAPYRLNIVGSYQTSTYGMTPTIYGDIDTVNAAISGQTNAENINAIVSQGTTKVTGKSLQKLSKMTFINNIPGYSAQNTTLSMMIDFLIVIVAAVIGIFMYVLTLQKKAMFGILKAQGVASKVIIKSLVAQSLIIGVLGTAIGWLLLWVTVVMLPATMPFTIDYVRFSEYSVGIIFAALLGGIFSFKTVVKVDPITAIQ</sequence>
<dbReference type="Pfam" id="PF02687">
    <property type="entry name" value="FtsX"/>
    <property type="match status" value="1"/>
</dbReference>
<gene>
    <name evidence="13" type="ORF">LOOC260_116400</name>
</gene>
<dbReference type="AlphaFoldDB" id="A0A0A1GVA0"/>
<evidence type="ECO:0000256" key="11">
    <source>
        <dbReference type="SAM" id="Phobius"/>
    </source>
</evidence>
<feature type="transmembrane region" description="Helical" evidence="11">
    <location>
        <begin position="15"/>
        <end position="36"/>
    </location>
</feature>
<proteinExistence type="inferred from homology"/>
<evidence type="ECO:0000256" key="2">
    <source>
        <dbReference type="ARBA" id="ARBA00008697"/>
    </source>
</evidence>
<feature type="domain" description="ABC3 transporter permease C-terminal" evidence="12">
    <location>
        <begin position="237"/>
        <end position="344"/>
    </location>
</feature>
<feature type="transmembrane region" description="Helical" evidence="11">
    <location>
        <begin position="320"/>
        <end position="340"/>
    </location>
</feature>
<dbReference type="Proteomes" id="UP000031620">
    <property type="component" value="Chromosome"/>
</dbReference>
<evidence type="ECO:0000256" key="1">
    <source>
        <dbReference type="ARBA" id="ARBA00004651"/>
    </source>
</evidence>
<evidence type="ECO:0000256" key="4">
    <source>
        <dbReference type="ARBA" id="ARBA00016962"/>
    </source>
</evidence>
<feature type="transmembrane region" description="Helical" evidence="11">
    <location>
        <begin position="231"/>
        <end position="253"/>
    </location>
</feature>
<evidence type="ECO:0000256" key="10">
    <source>
        <dbReference type="ARBA" id="ARBA00024973"/>
    </source>
</evidence>
<evidence type="ECO:0000313" key="14">
    <source>
        <dbReference type="Proteomes" id="UP000031620"/>
    </source>
</evidence>
<dbReference type="PANTHER" id="PTHR43738:SF1">
    <property type="entry name" value="HEMIN TRANSPORT SYSTEM PERMEASE PROTEIN HRTB-RELATED"/>
    <property type="match status" value="1"/>
</dbReference>
<evidence type="ECO:0000256" key="9">
    <source>
        <dbReference type="ARBA" id="ARBA00023136"/>
    </source>
</evidence>
<evidence type="ECO:0000259" key="12">
    <source>
        <dbReference type="Pfam" id="PF02687"/>
    </source>
</evidence>
<accession>A0A0A1GVA0</accession>
<evidence type="ECO:0000256" key="8">
    <source>
        <dbReference type="ARBA" id="ARBA00022989"/>
    </source>
</evidence>
<keyword evidence="8 11" id="KW-1133">Transmembrane helix</keyword>
<keyword evidence="7 11" id="KW-0812">Transmembrane</keyword>
<protein>
    <recommendedName>
        <fullName evidence="4">Putative hemin transport system permease protein HrtB</fullName>
    </recommendedName>
</protein>
<evidence type="ECO:0000256" key="3">
    <source>
        <dbReference type="ARBA" id="ARBA00011131"/>
    </source>
</evidence>
<comment type="subunit">
    <text evidence="3">The complex is composed of two ATP-binding proteins (HrtA), two transmembrane proteins (HrtB) and a solute-binding protein.</text>
</comment>
<comment type="similarity">
    <text evidence="2">Belongs to the ABC-4 integral membrane protein family. HrtB subfamily.</text>
</comment>
<dbReference type="InterPro" id="IPR051125">
    <property type="entry name" value="ABC-4/HrtB_transporter"/>
</dbReference>
<keyword evidence="6" id="KW-1003">Cell membrane</keyword>
<dbReference type="RefSeq" id="WP_041094220.1">
    <property type="nucleotide sequence ID" value="NZ_AP014680.1"/>
</dbReference>
<comment type="function">
    <text evidence="10">Part of the ABC transporter complex hrt involved in hemin import. Responsible for the translocation of the substrate across the membrane.</text>
</comment>
<dbReference type="InterPro" id="IPR003838">
    <property type="entry name" value="ABC3_permease_C"/>
</dbReference>
<comment type="subcellular location">
    <subcellularLocation>
        <location evidence="1">Cell membrane</location>
        <topology evidence="1">Multi-pass membrane protein</topology>
    </subcellularLocation>
</comment>
<dbReference type="PANTHER" id="PTHR43738">
    <property type="entry name" value="ABC TRANSPORTER, MEMBRANE PROTEIN"/>
    <property type="match status" value="1"/>
</dbReference>
<dbReference type="STRING" id="1291742.LOOC260_116400"/>
<keyword evidence="5" id="KW-0813">Transport</keyword>
<evidence type="ECO:0000256" key="6">
    <source>
        <dbReference type="ARBA" id="ARBA00022475"/>
    </source>
</evidence>
<name>A0A0A1GVA0_9LACO</name>
<evidence type="ECO:0000313" key="13">
    <source>
        <dbReference type="EMBL" id="BAP86147.1"/>
    </source>
</evidence>
<organism evidence="13 14">
    <name type="scientific">Paucilactobacillus hokkaidonensis JCM 18461</name>
    <dbReference type="NCBI Taxonomy" id="1291742"/>
    <lineage>
        <taxon>Bacteria</taxon>
        <taxon>Bacillati</taxon>
        <taxon>Bacillota</taxon>
        <taxon>Bacilli</taxon>
        <taxon>Lactobacillales</taxon>
        <taxon>Lactobacillaceae</taxon>
        <taxon>Paucilactobacillus</taxon>
    </lineage>
</organism>
<evidence type="ECO:0000256" key="7">
    <source>
        <dbReference type="ARBA" id="ARBA00022692"/>
    </source>
</evidence>